<dbReference type="RefSeq" id="WP_241764181.1">
    <property type="nucleotide sequence ID" value="NZ_AWFH01000015.1"/>
</dbReference>
<reference evidence="2 3" key="1">
    <citation type="journal article" date="2014" name="Antonie Van Leeuwenhoek">
        <title>Hyphomonas beringensis sp. nov. and Hyphomonas chukchiensis sp. nov., isolated from surface seawater of the Bering Sea and Chukchi Sea.</title>
        <authorList>
            <person name="Li C."/>
            <person name="Lai Q."/>
            <person name="Li G."/>
            <person name="Dong C."/>
            <person name="Wang J."/>
            <person name="Liao Y."/>
            <person name="Shao Z."/>
        </authorList>
    </citation>
    <scope>NUCLEOTIDE SEQUENCE [LARGE SCALE GENOMIC DNA]</scope>
    <source>
        <strain evidence="2 3">22II1-22F38</strain>
    </source>
</reference>
<keyword evidence="3" id="KW-1185">Reference proteome</keyword>
<dbReference type="InterPro" id="IPR021647">
    <property type="entry name" value="CusF_Ec"/>
</dbReference>
<keyword evidence="1" id="KW-0732">Signal</keyword>
<sequence>MKLYTLLTVSAAALTLAACGQTDNDAPASDTASQTEPPMEMEMADGEMMDHSDHDMGSSDTGHATGVIKSVGAQGDFLTIDHGPIDGIGMGAMTMGFDIAGDVDLSGFEDGDTVSFMVKKGRDGSYRITAICDTGAAGDECLAGMMDHSGHE</sequence>
<dbReference type="STRING" id="1280948.HY36_16875"/>
<feature type="chain" id="PRO_5001571576" description="Copper-binding protein" evidence="1">
    <location>
        <begin position="21"/>
        <end position="152"/>
    </location>
</feature>
<evidence type="ECO:0000313" key="2">
    <source>
        <dbReference type="EMBL" id="KCZ61373.1"/>
    </source>
</evidence>
<organism evidence="2 3">
    <name type="scientific">Hyphomonas atlantica</name>
    <dbReference type="NCBI Taxonomy" id="1280948"/>
    <lineage>
        <taxon>Bacteria</taxon>
        <taxon>Pseudomonadati</taxon>
        <taxon>Pseudomonadota</taxon>
        <taxon>Alphaproteobacteria</taxon>
        <taxon>Hyphomonadales</taxon>
        <taxon>Hyphomonadaceae</taxon>
        <taxon>Hyphomonas</taxon>
    </lineage>
</organism>
<dbReference type="PROSITE" id="PS51257">
    <property type="entry name" value="PROKAR_LIPOPROTEIN"/>
    <property type="match status" value="1"/>
</dbReference>
<dbReference type="AlphaFoldDB" id="A0A059E192"/>
<dbReference type="Pfam" id="PF11604">
    <property type="entry name" value="CusF_Ec"/>
    <property type="match status" value="1"/>
</dbReference>
<evidence type="ECO:0000256" key="1">
    <source>
        <dbReference type="SAM" id="SignalP"/>
    </source>
</evidence>
<evidence type="ECO:0008006" key="4">
    <source>
        <dbReference type="Google" id="ProtNLM"/>
    </source>
</evidence>
<proteinExistence type="predicted"/>
<dbReference type="Proteomes" id="UP000024547">
    <property type="component" value="Unassembled WGS sequence"/>
</dbReference>
<feature type="signal peptide" evidence="1">
    <location>
        <begin position="1"/>
        <end position="20"/>
    </location>
</feature>
<comment type="caution">
    <text evidence="2">The sequence shown here is derived from an EMBL/GenBank/DDBJ whole genome shotgun (WGS) entry which is preliminary data.</text>
</comment>
<dbReference type="InterPro" id="IPR042230">
    <property type="entry name" value="CusF_sf"/>
</dbReference>
<evidence type="ECO:0000313" key="3">
    <source>
        <dbReference type="Proteomes" id="UP000024547"/>
    </source>
</evidence>
<protein>
    <recommendedName>
        <fullName evidence="4">Copper-binding protein</fullName>
    </recommendedName>
</protein>
<dbReference type="PATRIC" id="fig|1280948.3.peg.1897"/>
<name>A0A059E192_9PROT</name>
<gene>
    <name evidence="2" type="ORF">HY36_16875</name>
</gene>
<dbReference type="eggNOG" id="COG5569">
    <property type="taxonomic scope" value="Bacteria"/>
</dbReference>
<dbReference type="EMBL" id="AWFH01000015">
    <property type="protein sequence ID" value="KCZ61373.1"/>
    <property type="molecule type" value="Genomic_DNA"/>
</dbReference>
<dbReference type="Gene3D" id="2.40.50.320">
    <property type="entry name" value="Copper binding periplasmic protein CusF"/>
    <property type="match status" value="1"/>
</dbReference>
<accession>A0A059E192</accession>